<gene>
    <name evidence="6" type="ORF">NG824_03110</name>
</gene>
<protein>
    <submittedName>
        <fullName evidence="6">Glycosyltransferase</fullName>
        <ecNumber evidence="6">2.4.-.-</ecNumber>
    </submittedName>
</protein>
<feature type="domain" description="Glycosyltransferase 2-like" evidence="4">
    <location>
        <begin position="423"/>
        <end position="569"/>
    </location>
</feature>
<dbReference type="AlphaFoldDB" id="A0AA46SVT7"/>
<proteinExistence type="inferred from homology"/>
<reference evidence="6" key="1">
    <citation type="submission" date="2022-06" db="EMBL/GenBank/DDBJ databases">
        <title>Dynamics of rice microbiomes reveals core vertical transmitted seed endophytes.</title>
        <authorList>
            <person name="Liao K."/>
            <person name="Zhang X."/>
        </authorList>
    </citation>
    <scope>NUCLEOTIDE SEQUENCE</scope>
    <source>
        <strain evidence="6">JR3-14</strain>
    </source>
</reference>
<dbReference type="SUPFAM" id="SSF53448">
    <property type="entry name" value="Nucleotide-diphospho-sugar transferases"/>
    <property type="match status" value="1"/>
</dbReference>
<accession>A0AA46SVT7</accession>
<dbReference type="InterPro" id="IPR029044">
    <property type="entry name" value="Nucleotide-diphossugar_trans"/>
</dbReference>
<dbReference type="SUPFAM" id="SSF53335">
    <property type="entry name" value="S-adenosyl-L-methionine-dependent methyltransferases"/>
    <property type="match status" value="1"/>
</dbReference>
<comment type="similarity">
    <text evidence="1">Belongs to the glycosyltransferase 2 family.</text>
</comment>
<dbReference type="RefSeq" id="WP_267093454.1">
    <property type="nucleotide sequence ID" value="NZ_CP099534.1"/>
</dbReference>
<evidence type="ECO:0000256" key="2">
    <source>
        <dbReference type="ARBA" id="ARBA00022676"/>
    </source>
</evidence>
<dbReference type="EC" id="2.4.-.-" evidence="6"/>
<dbReference type="EMBL" id="CP099534">
    <property type="protein sequence ID" value="UYK89454.1"/>
    <property type="molecule type" value="Genomic_DNA"/>
</dbReference>
<sequence>MSHDDMRDRDEQLDFTGERFIPGVAGEIEMEHYHRYQLACQIVPRRRVLDIACGEGYGSALMARYATNVIGVDIDGDTVAHARKTYINQRLEFLQGSCAAIPVADSSIDVVVSFETIEHHDQHQEMMAEIVRVLSPGGVLLLSSPDRYEYSERTAFRNNFHVKELYKSELQDLLAGYFRNIRFYGQRATMVSMIGDLEYAVATSNDDSLPVIHYWTEGGGGLLEGVRSAPMPREPVYLIAIASDGDLPQLPSSVFEVPGYVESRVKQVAADYQREISRIGEERDCMLKDKDDAWQARVDQVALDYQAEIKRISLERDQFLAQKDLDWRSELENVATEYCSKLSDVQREHEEALSAKDANFLKEIEEVVHTNAAHFDNEFSSLRAELTERASKDLEMLAAEHRDAVALVANRFAELQRSLPLVSLIVVNYNGMRYLKTLLSSLAAQDYPKYEVILVDNASADGSVAYVAENFPWVRIVESGRNLGFAGGNNVGIQAASGELIGLINNDTEVSPSWLTALVEAMMEAPSVSAVGSKIVFFRRYVELTIRSAPFRPSRDGASTDTRELGLLIDDESEFLAADYRKSFYVDGFWGTEGIANRKARWTNGVGVLRLPVPPQAIDGRYQLVLKLSGTEAAAGRQFFVSIGDNEIGDGVLTAHFKDYVFSCDAASVDAESFDVINNAGTLLDSDGEAGDRGIYEVDRGQYDHVEDVQALCGASMLIKRSALVEVGLFDSDFFMYYEDTDLSWRLRRAGGLLRYIPSSVVRHVHTGSSVEWSPMFVFHVSRNHVFMKIKHAPAWVAAKSYAREVSRCVRATGLALSQGFKNAERNAEFFLRLRVQYDLVRLLPRLLKQRWGGRMKSNDRLGAVRS</sequence>
<dbReference type="Pfam" id="PF08241">
    <property type="entry name" value="Methyltransf_11"/>
    <property type="match status" value="1"/>
</dbReference>
<dbReference type="PANTHER" id="PTHR43179:SF12">
    <property type="entry name" value="GALACTOFURANOSYLTRANSFERASE GLFT2"/>
    <property type="match status" value="1"/>
</dbReference>
<dbReference type="InterPro" id="IPR029063">
    <property type="entry name" value="SAM-dependent_MTases_sf"/>
</dbReference>
<evidence type="ECO:0000313" key="6">
    <source>
        <dbReference type="EMBL" id="UYK89454.1"/>
    </source>
</evidence>
<dbReference type="Gene3D" id="3.90.550.10">
    <property type="entry name" value="Spore Coat Polysaccharide Biosynthesis Protein SpsA, Chain A"/>
    <property type="match status" value="2"/>
</dbReference>
<organism evidence="6 7">
    <name type="scientific">Xanthomonas sacchari</name>
    <dbReference type="NCBI Taxonomy" id="56458"/>
    <lineage>
        <taxon>Bacteria</taxon>
        <taxon>Pseudomonadati</taxon>
        <taxon>Pseudomonadota</taxon>
        <taxon>Gammaproteobacteria</taxon>
        <taxon>Lysobacterales</taxon>
        <taxon>Lysobacteraceae</taxon>
        <taxon>Xanthomonas</taxon>
    </lineage>
</organism>
<evidence type="ECO:0000256" key="1">
    <source>
        <dbReference type="ARBA" id="ARBA00006739"/>
    </source>
</evidence>
<dbReference type="Gene3D" id="3.40.50.150">
    <property type="entry name" value="Vaccinia Virus protein VP39"/>
    <property type="match status" value="1"/>
</dbReference>
<dbReference type="GO" id="GO:0016757">
    <property type="term" value="F:glycosyltransferase activity"/>
    <property type="evidence" value="ECO:0007669"/>
    <property type="project" value="UniProtKB-KW"/>
</dbReference>
<keyword evidence="2 6" id="KW-0328">Glycosyltransferase</keyword>
<name>A0AA46SVT7_9XANT</name>
<evidence type="ECO:0000259" key="5">
    <source>
        <dbReference type="Pfam" id="PF08241"/>
    </source>
</evidence>
<dbReference type="CDD" id="cd02440">
    <property type="entry name" value="AdoMet_MTases"/>
    <property type="match status" value="1"/>
</dbReference>
<dbReference type="CDD" id="cd04186">
    <property type="entry name" value="GT_2_like_c"/>
    <property type="match status" value="1"/>
</dbReference>
<dbReference type="PANTHER" id="PTHR43179">
    <property type="entry name" value="RHAMNOSYLTRANSFERASE WBBL"/>
    <property type="match status" value="1"/>
</dbReference>
<evidence type="ECO:0000256" key="3">
    <source>
        <dbReference type="ARBA" id="ARBA00022679"/>
    </source>
</evidence>
<feature type="domain" description="Methyltransferase type 11" evidence="5">
    <location>
        <begin position="49"/>
        <end position="141"/>
    </location>
</feature>
<dbReference type="Proteomes" id="UP001164392">
    <property type="component" value="Chromosome"/>
</dbReference>
<dbReference type="GO" id="GO:0008757">
    <property type="term" value="F:S-adenosylmethionine-dependent methyltransferase activity"/>
    <property type="evidence" value="ECO:0007669"/>
    <property type="project" value="InterPro"/>
</dbReference>
<evidence type="ECO:0000259" key="4">
    <source>
        <dbReference type="Pfam" id="PF00535"/>
    </source>
</evidence>
<keyword evidence="3 6" id="KW-0808">Transferase</keyword>
<dbReference type="InterPro" id="IPR013216">
    <property type="entry name" value="Methyltransf_11"/>
</dbReference>
<evidence type="ECO:0000313" key="7">
    <source>
        <dbReference type="Proteomes" id="UP001164392"/>
    </source>
</evidence>
<dbReference type="Pfam" id="PF00535">
    <property type="entry name" value="Glycos_transf_2"/>
    <property type="match status" value="1"/>
</dbReference>
<dbReference type="InterPro" id="IPR001173">
    <property type="entry name" value="Glyco_trans_2-like"/>
</dbReference>